<dbReference type="CDD" id="cd00063">
    <property type="entry name" value="FN3"/>
    <property type="match status" value="1"/>
</dbReference>
<dbReference type="PROSITE" id="PS50853">
    <property type="entry name" value="FN3"/>
    <property type="match status" value="1"/>
</dbReference>
<dbReference type="InterPro" id="IPR001357">
    <property type="entry name" value="BRCT_dom"/>
</dbReference>
<dbReference type="InterPro" id="IPR031669">
    <property type="entry name" value="Fn3_2"/>
</dbReference>
<dbReference type="OrthoDB" id="245697at2759"/>
<dbReference type="Proteomes" id="UP000275078">
    <property type="component" value="Unassembled WGS sequence"/>
</dbReference>
<feature type="domain" description="BRCT" evidence="1">
    <location>
        <begin position="164"/>
        <end position="253"/>
    </location>
</feature>
<protein>
    <recommendedName>
        <fullName evidence="5">BRCT domain-containing protein</fullName>
    </recommendedName>
</protein>
<feature type="domain" description="Fibronectin type-III" evidence="2">
    <location>
        <begin position="76"/>
        <end position="170"/>
    </location>
</feature>
<dbReference type="Pfam" id="PF00533">
    <property type="entry name" value="BRCT"/>
    <property type="match status" value="1"/>
</dbReference>
<evidence type="ECO:0000259" key="1">
    <source>
        <dbReference type="PROSITE" id="PS50172"/>
    </source>
</evidence>
<dbReference type="GO" id="GO:0006893">
    <property type="term" value="P:Golgi to plasma membrane transport"/>
    <property type="evidence" value="ECO:0007669"/>
    <property type="project" value="TreeGrafter"/>
</dbReference>
<evidence type="ECO:0000259" key="2">
    <source>
        <dbReference type="PROSITE" id="PS50853"/>
    </source>
</evidence>
<dbReference type="AlphaFoldDB" id="A0A3N4IC75"/>
<evidence type="ECO:0000313" key="3">
    <source>
        <dbReference type="EMBL" id="RPA81811.1"/>
    </source>
</evidence>
<dbReference type="PROSITE" id="PS50172">
    <property type="entry name" value="BRCT"/>
    <property type="match status" value="1"/>
</dbReference>
<dbReference type="GO" id="GO:0034044">
    <property type="term" value="C:exomer complex"/>
    <property type="evidence" value="ECO:0007669"/>
    <property type="project" value="TreeGrafter"/>
</dbReference>
<dbReference type="GO" id="GO:0005802">
    <property type="term" value="C:trans-Golgi network"/>
    <property type="evidence" value="ECO:0007669"/>
    <property type="project" value="TreeGrafter"/>
</dbReference>
<dbReference type="InterPro" id="IPR003961">
    <property type="entry name" value="FN3_dom"/>
</dbReference>
<dbReference type="Pfam" id="PF16893">
    <property type="entry name" value="fn3_2"/>
    <property type="match status" value="1"/>
</dbReference>
<reference evidence="3 4" key="1">
    <citation type="journal article" date="2018" name="Nat. Ecol. Evol.">
        <title>Pezizomycetes genomes reveal the molecular basis of ectomycorrhizal truffle lifestyle.</title>
        <authorList>
            <person name="Murat C."/>
            <person name="Payen T."/>
            <person name="Noel B."/>
            <person name="Kuo A."/>
            <person name="Morin E."/>
            <person name="Chen J."/>
            <person name="Kohler A."/>
            <person name="Krizsan K."/>
            <person name="Balestrini R."/>
            <person name="Da Silva C."/>
            <person name="Montanini B."/>
            <person name="Hainaut M."/>
            <person name="Levati E."/>
            <person name="Barry K.W."/>
            <person name="Belfiori B."/>
            <person name="Cichocki N."/>
            <person name="Clum A."/>
            <person name="Dockter R.B."/>
            <person name="Fauchery L."/>
            <person name="Guy J."/>
            <person name="Iotti M."/>
            <person name="Le Tacon F."/>
            <person name="Lindquist E.A."/>
            <person name="Lipzen A."/>
            <person name="Malagnac F."/>
            <person name="Mello A."/>
            <person name="Molinier V."/>
            <person name="Miyauchi S."/>
            <person name="Poulain J."/>
            <person name="Riccioni C."/>
            <person name="Rubini A."/>
            <person name="Sitrit Y."/>
            <person name="Splivallo R."/>
            <person name="Traeger S."/>
            <person name="Wang M."/>
            <person name="Zifcakova L."/>
            <person name="Wipf D."/>
            <person name="Zambonelli A."/>
            <person name="Paolocci F."/>
            <person name="Nowrousian M."/>
            <person name="Ottonello S."/>
            <person name="Baldrian P."/>
            <person name="Spatafora J.W."/>
            <person name="Henrissat B."/>
            <person name="Nagy L.G."/>
            <person name="Aury J.M."/>
            <person name="Wincker P."/>
            <person name="Grigoriev I.V."/>
            <person name="Bonfante P."/>
            <person name="Martin F.M."/>
        </authorList>
    </citation>
    <scope>NUCLEOTIDE SEQUENCE [LARGE SCALE GENOMIC DNA]</scope>
    <source>
        <strain evidence="3 4">RN42</strain>
    </source>
</reference>
<name>A0A3N4IC75_ASCIM</name>
<sequence>MLSFQMRVGRIEAGLAILITNENRLVEFPSALLPSNTVAGSIIDIAVNRNRALERESEELFTTIQSQFYRKYGRDFPQAPTLRVRNCTQTSVVLEWEPLELRQSKLKSFNIFRNSVKAGSVPNPCSFSSIKVSGLSVDTEYQFHAVLDTSAGVFVSPILRVKTHKMTDLSGLVVCVGSVSTSLRNEIDEVLKSLGAKASADSVSIETTHYLASQSGGPLWGAVCDANIPAVSVSWLFECKQQGRILSVRSYYLSS</sequence>
<dbReference type="PANTHER" id="PTHR47351">
    <property type="entry name" value="CHITIN BIOSYNTHESIS PROTEIN CHS5"/>
    <property type="match status" value="1"/>
</dbReference>
<dbReference type="PANTHER" id="PTHR47351:SF1">
    <property type="entry name" value="CHITIN BIOSYNTHESIS PROTEIN CHS5"/>
    <property type="match status" value="1"/>
</dbReference>
<proteinExistence type="predicted"/>
<dbReference type="SUPFAM" id="SSF52113">
    <property type="entry name" value="BRCT domain"/>
    <property type="match status" value="1"/>
</dbReference>
<evidence type="ECO:0000313" key="4">
    <source>
        <dbReference type="Proteomes" id="UP000275078"/>
    </source>
</evidence>
<organism evidence="3 4">
    <name type="scientific">Ascobolus immersus RN42</name>
    <dbReference type="NCBI Taxonomy" id="1160509"/>
    <lineage>
        <taxon>Eukaryota</taxon>
        <taxon>Fungi</taxon>
        <taxon>Dikarya</taxon>
        <taxon>Ascomycota</taxon>
        <taxon>Pezizomycotina</taxon>
        <taxon>Pezizomycetes</taxon>
        <taxon>Pezizales</taxon>
        <taxon>Ascobolaceae</taxon>
        <taxon>Ascobolus</taxon>
    </lineage>
</organism>
<dbReference type="GO" id="GO:0046983">
    <property type="term" value="F:protein dimerization activity"/>
    <property type="evidence" value="ECO:0007669"/>
    <property type="project" value="InterPro"/>
</dbReference>
<dbReference type="InterPro" id="IPR036116">
    <property type="entry name" value="FN3_sf"/>
</dbReference>
<dbReference type="STRING" id="1160509.A0A3N4IC75"/>
<dbReference type="Gene3D" id="3.40.50.10190">
    <property type="entry name" value="BRCT domain"/>
    <property type="match status" value="1"/>
</dbReference>
<dbReference type="InterPro" id="IPR031673">
    <property type="entry name" value="Chs5_N"/>
</dbReference>
<dbReference type="Gene3D" id="2.60.40.10">
    <property type="entry name" value="Immunoglobulins"/>
    <property type="match status" value="1"/>
</dbReference>
<evidence type="ECO:0008006" key="5">
    <source>
        <dbReference type="Google" id="ProtNLM"/>
    </source>
</evidence>
<dbReference type="GO" id="GO:0000747">
    <property type="term" value="P:conjugation with cellular fusion"/>
    <property type="evidence" value="ECO:0007669"/>
    <property type="project" value="TreeGrafter"/>
</dbReference>
<dbReference type="InterPro" id="IPR036420">
    <property type="entry name" value="BRCT_dom_sf"/>
</dbReference>
<accession>A0A3N4IC75</accession>
<gene>
    <name evidence="3" type="ORF">BJ508DRAFT_414524</name>
</gene>
<dbReference type="Gene3D" id="6.20.120.50">
    <property type="match status" value="1"/>
</dbReference>
<dbReference type="SUPFAM" id="SSF49265">
    <property type="entry name" value="Fibronectin type III"/>
    <property type="match status" value="1"/>
</dbReference>
<dbReference type="Pfam" id="PF16892">
    <property type="entry name" value="CHS5_N"/>
    <property type="match status" value="1"/>
</dbReference>
<keyword evidence="4" id="KW-1185">Reference proteome</keyword>
<dbReference type="InterPro" id="IPR052827">
    <property type="entry name" value="CHS_Export/Cell_Fusion_Reg"/>
</dbReference>
<dbReference type="SMART" id="SM00292">
    <property type="entry name" value="BRCT"/>
    <property type="match status" value="1"/>
</dbReference>
<dbReference type="EMBL" id="ML119676">
    <property type="protein sequence ID" value="RPA81811.1"/>
    <property type="molecule type" value="Genomic_DNA"/>
</dbReference>
<dbReference type="InterPro" id="IPR013783">
    <property type="entry name" value="Ig-like_fold"/>
</dbReference>